<name>A0A937W0R6_UNCTE</name>
<dbReference type="GO" id="GO:0005507">
    <property type="term" value="F:copper ion binding"/>
    <property type="evidence" value="ECO:0007669"/>
    <property type="project" value="InterPro"/>
</dbReference>
<organism evidence="6 7">
    <name type="scientific">Tectimicrobiota bacterium</name>
    <dbReference type="NCBI Taxonomy" id="2528274"/>
    <lineage>
        <taxon>Bacteria</taxon>
        <taxon>Pseudomonadati</taxon>
        <taxon>Nitrospinota/Tectimicrobiota group</taxon>
        <taxon>Candidatus Tectimicrobiota</taxon>
    </lineage>
</organism>
<evidence type="ECO:0000313" key="7">
    <source>
        <dbReference type="Proteomes" id="UP000712673"/>
    </source>
</evidence>
<dbReference type="InterPro" id="IPR032694">
    <property type="entry name" value="CopC/D"/>
</dbReference>
<dbReference type="EMBL" id="VGLS01000094">
    <property type="protein sequence ID" value="MBM3223091.1"/>
    <property type="molecule type" value="Genomic_DNA"/>
</dbReference>
<dbReference type="PANTHER" id="PTHR34820">
    <property type="entry name" value="INNER MEMBRANE PROTEIN YEBZ"/>
    <property type="match status" value="1"/>
</dbReference>
<dbReference type="InterPro" id="IPR007348">
    <property type="entry name" value="CopC_dom"/>
</dbReference>
<reference evidence="6" key="1">
    <citation type="submission" date="2019-03" db="EMBL/GenBank/DDBJ databases">
        <title>Lake Tanganyika Metagenome-Assembled Genomes (MAGs).</title>
        <authorList>
            <person name="Tran P."/>
        </authorList>
    </citation>
    <scope>NUCLEOTIDE SEQUENCE</scope>
    <source>
        <strain evidence="6">K_DeepCast_65m_m2_066</strain>
    </source>
</reference>
<keyword evidence="4" id="KW-0186">Copper</keyword>
<dbReference type="Gene3D" id="2.60.40.1220">
    <property type="match status" value="1"/>
</dbReference>
<evidence type="ECO:0000256" key="3">
    <source>
        <dbReference type="ARBA" id="ARBA00022729"/>
    </source>
</evidence>
<sequence>MRKSMAQQLLRRRGWCLSLTLIGLTWLLPGSSWSHAGLLKSIPARQAVLMHPPERVQLWFNERLEPQFSRLSVWNTHGVQVDRGDVQVAGDDTRQLSVGLSSLPPGMYTVKYRVLSVDGHVVESQFPFTLQARP</sequence>
<dbReference type="InterPro" id="IPR014755">
    <property type="entry name" value="Cu-Rt/internalin_Ig-like"/>
</dbReference>
<dbReference type="GO" id="GO:0030313">
    <property type="term" value="C:cell envelope"/>
    <property type="evidence" value="ECO:0007669"/>
    <property type="project" value="UniProtKB-SubCell"/>
</dbReference>
<evidence type="ECO:0000313" key="6">
    <source>
        <dbReference type="EMBL" id="MBM3223091.1"/>
    </source>
</evidence>
<dbReference type="GO" id="GO:0005886">
    <property type="term" value="C:plasma membrane"/>
    <property type="evidence" value="ECO:0007669"/>
    <property type="project" value="TreeGrafter"/>
</dbReference>
<dbReference type="PANTHER" id="PTHR34820:SF4">
    <property type="entry name" value="INNER MEMBRANE PROTEIN YEBZ"/>
    <property type="match status" value="1"/>
</dbReference>
<proteinExistence type="predicted"/>
<evidence type="ECO:0000256" key="4">
    <source>
        <dbReference type="ARBA" id="ARBA00023008"/>
    </source>
</evidence>
<keyword evidence="3" id="KW-0732">Signal</keyword>
<dbReference type="GO" id="GO:0042597">
    <property type="term" value="C:periplasmic space"/>
    <property type="evidence" value="ECO:0007669"/>
    <property type="project" value="InterPro"/>
</dbReference>
<dbReference type="Pfam" id="PF04234">
    <property type="entry name" value="CopC"/>
    <property type="match status" value="1"/>
</dbReference>
<dbReference type="Proteomes" id="UP000712673">
    <property type="component" value="Unassembled WGS sequence"/>
</dbReference>
<keyword evidence="2" id="KW-0479">Metal-binding</keyword>
<feature type="domain" description="CopC" evidence="5">
    <location>
        <begin position="35"/>
        <end position="130"/>
    </location>
</feature>
<dbReference type="InterPro" id="IPR014756">
    <property type="entry name" value="Ig_E-set"/>
</dbReference>
<dbReference type="GO" id="GO:0046688">
    <property type="term" value="P:response to copper ion"/>
    <property type="evidence" value="ECO:0007669"/>
    <property type="project" value="InterPro"/>
</dbReference>
<evidence type="ECO:0000259" key="5">
    <source>
        <dbReference type="Pfam" id="PF04234"/>
    </source>
</evidence>
<evidence type="ECO:0000256" key="2">
    <source>
        <dbReference type="ARBA" id="ARBA00022723"/>
    </source>
</evidence>
<comment type="subcellular location">
    <subcellularLocation>
        <location evidence="1">Cell envelope</location>
    </subcellularLocation>
</comment>
<accession>A0A937W0R6</accession>
<protein>
    <submittedName>
        <fullName evidence="6">Copper resistance protein CopC</fullName>
    </submittedName>
</protein>
<dbReference type="AlphaFoldDB" id="A0A937W0R6"/>
<comment type="caution">
    <text evidence="6">The sequence shown here is derived from an EMBL/GenBank/DDBJ whole genome shotgun (WGS) entry which is preliminary data.</text>
</comment>
<dbReference type="GO" id="GO:0006825">
    <property type="term" value="P:copper ion transport"/>
    <property type="evidence" value="ECO:0007669"/>
    <property type="project" value="InterPro"/>
</dbReference>
<dbReference type="SUPFAM" id="SSF81296">
    <property type="entry name" value="E set domains"/>
    <property type="match status" value="1"/>
</dbReference>
<gene>
    <name evidence="6" type="ORF">FJZ47_04715</name>
</gene>
<evidence type="ECO:0000256" key="1">
    <source>
        <dbReference type="ARBA" id="ARBA00004196"/>
    </source>
</evidence>